<keyword evidence="3" id="KW-1185">Reference proteome</keyword>
<feature type="region of interest" description="Disordered" evidence="1">
    <location>
        <begin position="1"/>
        <end position="39"/>
    </location>
</feature>
<sequence length="228" mass="25400">MRRILHSPPTTVNPLLPPPRRKKNDLDTNEGGTAKEKGGDTLDKARWWTLLQKQMDSFTHAYRFGEQESRDLIHEDLRVETVKVVYQSIKGSTPFAFTEYVLVSCPLAKYWFLPLPSEKVVQVVNEVNECAERLIAKGEGSQRLGDTLSSAVLYALQISQTNSDYSDSFTPLVGTIAKRTTPGSASSPADEARKIPLMTSSKHTQRWVSLCWRTVPSLMAGGEEGTQS</sequence>
<evidence type="ECO:0000313" key="3">
    <source>
        <dbReference type="Proteomes" id="UP001140091"/>
    </source>
</evidence>
<reference evidence="2" key="1">
    <citation type="submission" date="2022-06" db="EMBL/GenBank/DDBJ databases">
        <title>Genome Sequence of Candolleomyces eurysporus.</title>
        <authorList>
            <person name="Buettner E."/>
        </authorList>
    </citation>
    <scope>NUCLEOTIDE SEQUENCE</scope>
    <source>
        <strain evidence="2">VTCC 930004</strain>
    </source>
</reference>
<proteinExistence type="predicted"/>
<dbReference type="EMBL" id="JANBPK010000935">
    <property type="protein sequence ID" value="KAJ2928222.1"/>
    <property type="molecule type" value="Genomic_DNA"/>
</dbReference>
<organism evidence="2 3">
    <name type="scientific">Candolleomyces eurysporus</name>
    <dbReference type="NCBI Taxonomy" id="2828524"/>
    <lineage>
        <taxon>Eukaryota</taxon>
        <taxon>Fungi</taxon>
        <taxon>Dikarya</taxon>
        <taxon>Basidiomycota</taxon>
        <taxon>Agaricomycotina</taxon>
        <taxon>Agaricomycetes</taxon>
        <taxon>Agaricomycetidae</taxon>
        <taxon>Agaricales</taxon>
        <taxon>Agaricineae</taxon>
        <taxon>Psathyrellaceae</taxon>
        <taxon>Candolleomyces</taxon>
    </lineage>
</organism>
<feature type="non-terminal residue" evidence="2">
    <location>
        <position position="1"/>
    </location>
</feature>
<gene>
    <name evidence="2" type="ORF">H1R20_g8874</name>
</gene>
<dbReference type="Proteomes" id="UP001140091">
    <property type="component" value="Unassembled WGS sequence"/>
</dbReference>
<name>A0A9W8MFS5_9AGAR</name>
<dbReference type="AlphaFoldDB" id="A0A9W8MFS5"/>
<accession>A0A9W8MFS5</accession>
<comment type="caution">
    <text evidence="2">The sequence shown here is derived from an EMBL/GenBank/DDBJ whole genome shotgun (WGS) entry which is preliminary data.</text>
</comment>
<protein>
    <submittedName>
        <fullName evidence="2">Uncharacterized protein</fullName>
    </submittedName>
</protein>
<evidence type="ECO:0000256" key="1">
    <source>
        <dbReference type="SAM" id="MobiDB-lite"/>
    </source>
</evidence>
<evidence type="ECO:0000313" key="2">
    <source>
        <dbReference type="EMBL" id="KAJ2928222.1"/>
    </source>
</evidence>